<organism evidence="1 2">
    <name type="scientific">Klebsiella pneumoniae</name>
    <dbReference type="NCBI Taxonomy" id="573"/>
    <lineage>
        <taxon>Bacteria</taxon>
        <taxon>Pseudomonadati</taxon>
        <taxon>Pseudomonadota</taxon>
        <taxon>Gammaproteobacteria</taxon>
        <taxon>Enterobacterales</taxon>
        <taxon>Enterobacteriaceae</taxon>
        <taxon>Klebsiella/Raoultella group</taxon>
        <taxon>Klebsiella</taxon>
        <taxon>Klebsiella pneumoniae complex</taxon>
    </lineage>
</organism>
<dbReference type="InterPro" id="IPR009752">
    <property type="entry name" value="Phage_Mu_GpJ"/>
</dbReference>
<dbReference type="EMBL" id="UASO01000004">
    <property type="protein sequence ID" value="SQC20377.1"/>
    <property type="molecule type" value="Genomic_DNA"/>
</dbReference>
<proteinExistence type="predicted"/>
<evidence type="ECO:0000313" key="2">
    <source>
        <dbReference type="Proteomes" id="UP000250675"/>
    </source>
</evidence>
<protein>
    <submittedName>
        <fullName evidence="1">Mu-like prophage protein gp36</fullName>
    </submittedName>
</protein>
<gene>
    <name evidence="1" type="ORF">NCTC9645_01555</name>
</gene>
<dbReference type="Pfam" id="PF07030">
    <property type="entry name" value="Phage_Mu_Gp36"/>
    <property type="match status" value="1"/>
</dbReference>
<accession>A0A2X3D4F8</accession>
<evidence type="ECO:0000313" key="1">
    <source>
        <dbReference type="EMBL" id="SQC20377.1"/>
    </source>
</evidence>
<dbReference type="AlphaFoldDB" id="A0A2X3D4F8"/>
<sequence>MGYCTQADLVDDFGEQEIIRISDRARPATGQIDPAVVEKAIADADAEINMYLEGRGLLPLPSVPDTLRRIASDITRYYLYQNPRDDSPVTTRYNQRIRQLEKVASGRLSLGLDNAGEVLEPDDSVVFVPGRNMFRRDGLW</sequence>
<dbReference type="Proteomes" id="UP000250675">
    <property type="component" value="Unassembled WGS sequence"/>
</dbReference>
<name>A0A2X3D4F8_KLEPN</name>
<reference evidence="1 2" key="1">
    <citation type="submission" date="2018-06" db="EMBL/GenBank/DDBJ databases">
        <authorList>
            <consortium name="Pathogen Informatics"/>
            <person name="Doyle S."/>
        </authorList>
    </citation>
    <scope>NUCLEOTIDE SEQUENCE [LARGE SCALE GENOMIC DNA]</scope>
    <source>
        <strain evidence="1 2">NCTC9645</strain>
    </source>
</reference>